<proteinExistence type="predicted"/>
<gene>
    <name evidence="2" type="ORF">SAMN04489835_4688</name>
</gene>
<evidence type="ECO:0000313" key="3">
    <source>
        <dbReference type="Proteomes" id="UP000182915"/>
    </source>
</evidence>
<dbReference type="Proteomes" id="UP000182915">
    <property type="component" value="Chromosome I"/>
</dbReference>
<evidence type="ECO:0000256" key="1">
    <source>
        <dbReference type="SAM" id="MobiDB-lite"/>
    </source>
</evidence>
<dbReference type="AlphaFoldDB" id="A0A1H6LDW4"/>
<keyword evidence="3" id="KW-1185">Reference proteome</keyword>
<feature type="region of interest" description="Disordered" evidence="1">
    <location>
        <begin position="300"/>
        <end position="323"/>
    </location>
</feature>
<name>A0A1H6LDW4_MYCRU</name>
<dbReference type="STRING" id="370526.SAMN04489835_4688"/>
<reference evidence="3" key="1">
    <citation type="submission" date="2016-10" db="EMBL/GenBank/DDBJ databases">
        <authorList>
            <person name="Varghese N."/>
            <person name="Submissions S."/>
        </authorList>
    </citation>
    <scope>NUCLEOTIDE SEQUENCE [LARGE SCALE GENOMIC DNA]</scope>
    <source>
        <strain evidence="3">DSM 45405</strain>
    </source>
</reference>
<organism evidence="2 3">
    <name type="scientific">Mycolicibacterium rutilum</name>
    <name type="common">Mycobacterium rutilum</name>
    <dbReference type="NCBI Taxonomy" id="370526"/>
    <lineage>
        <taxon>Bacteria</taxon>
        <taxon>Bacillati</taxon>
        <taxon>Actinomycetota</taxon>
        <taxon>Actinomycetes</taxon>
        <taxon>Mycobacteriales</taxon>
        <taxon>Mycobacteriaceae</taxon>
        <taxon>Mycolicibacterium</taxon>
    </lineage>
</organism>
<evidence type="ECO:0000313" key="2">
    <source>
        <dbReference type="EMBL" id="SEH83434.1"/>
    </source>
</evidence>
<feature type="compositionally biased region" description="Basic and acidic residues" evidence="1">
    <location>
        <begin position="314"/>
        <end position="323"/>
    </location>
</feature>
<accession>A0A1H6LDW4</accession>
<protein>
    <submittedName>
        <fullName evidence="2">Uncharacterized protein</fullName>
    </submittedName>
</protein>
<dbReference type="EMBL" id="LT629971">
    <property type="protein sequence ID" value="SEH83434.1"/>
    <property type="molecule type" value="Genomic_DNA"/>
</dbReference>
<sequence length="323" mass="31929">MGSGCCTAGAAGDDGVAGRGGVACDPKGTAGCRCAMGSGCCTAGAAGDDGVAGRGGVACDPKGTAGCRCAMGSGCCTAGAAGDDGVAGRGGVACDPKGTAGCRCAMGLGCCTAGAAGDDGVAGRGGVACDPKGTAGCRCAMGLGCCTAGAAGDDGVAGRGGVACDPKGTAGCRCAMGSGCCTGGASWFGLVVHRWRRLGGGLHVADAYEALLERERAHSADAQRLWINPDDHSQGFFERSTVLLKALEAGKEVVVHVWFLGGRSVRCNETFRTYKRRLTPRPRHWVVAPDDVIRPAPGGVRMGFPGGSSADDEGQFHLDKAGR</sequence>